<comment type="similarity">
    <text evidence="1">Belongs to the oxoprolinase family.</text>
</comment>
<evidence type="ECO:0000259" key="3">
    <source>
        <dbReference type="Pfam" id="PF02538"/>
    </source>
</evidence>
<dbReference type="AlphaFoldDB" id="A0A5C6FBH1"/>
<keyword evidence="5" id="KW-0436">Ligase</keyword>
<dbReference type="PANTHER" id="PTHR11365:SF23">
    <property type="entry name" value="HYPOTHETICAL 5-OXOPROLINASE (EUROFUNG)-RELATED"/>
    <property type="match status" value="1"/>
</dbReference>
<sequence length="1258" mass="132920">MTIAVWADVGGTFTDCFVVDGDRRQATKVLSSGAVYARVVEVTADGSITLDAIPALDTDGFWIDADVSVVNGDGTLTPLGKIVRQSSRLITLSIHGQNVAPESSILVDARLEAPVLAARILLGVPLRMPLPKLDVRLGTTRGTNALLTRRGANTALLVTAGFGDVLRIGQQDRPDLFALSIVKPTPLTETVVEVVERLDCDGNVLTAMDTDGLRLDLQRLYDQGVQSIAIALMHAHVSDVHERSAEELAREIGFVHVSRSSEVAPLIKLVSRAETTTLDAYLSPILAGYAAKVWNQFGGEATCRFRLMTSNGNLVSPDAFRGRDSILSGPAGGVVALAHVARQYGADRAIGLDMGGTSTDVSRFEGIVGRRQESIVAGVRVMTPMMDIETVAAGGGSVCNFQGGRLIVGPASAGADPGPACYGRGGPLTVTDVNLLLGRIPVDRFPFVLDRAAAQRRIEAIAAEMGSGALTCNEELADGFLQIAVTHMAEAVRTVSTSQGVDVREMTLVGFGGASGQHLCRVATALGMKRILDHPDAGMLSALGMGLADIGRVVTRGVYRPLCEVDSPEVQAMIDELQSETTTMLSGESTESNALDHRFECDLRYRGTDASLTVSLSPIESLEQRFHAAHQSIFGYHQSDRSIEWVALRCESTISHNVDLATSTISTPSRPTTKTTLWHDGKEIQAMLIDRAGLETGDSVDAPAMIVADHSTLLVEPGWRANVLAAGVIELSLASAPSSPAKSMDASDPVLVEVIARRLQGIADAMGEVLRRTSISVNVKERRDYSCAVFRGDGSLIANAPHVPVHLGAMGHTVRHLMNVFPVMSPGEAYVSNDPFAGGSHLPDVTLVTPVFCDASARDAKPDFFVASRAHHAEIGGRTPGSMPPDATSLAEEGVLIRDFALVRNGVSCVDELRSLLSSGRYPSRSVDENLADIAAAQAAGSHGAGALRDLAATYSPAVVTDLMGAILDLAGDSMARWIAGLSSHPMEFADTLDDGTSIAVTIQRRSARLSIHFVTDPVHRFGFNATPAIVTAAVLYVLRCVSQSNLPLCEGVLRDVDLQIDPGLLDPPADPDVTKCAAVVAGNVETSQRIVDVLFGAIGGVAASQGTMNNVIFGDKTFGYYETIGGGSGATADADGADAVHTHMTNTRITDPEVAESRLPIRIRRFEIRRGSGGGGRRRGGDGIIREFEFLKPLTLSLLTGRRTTCPYGIAGGEPGMSGRNTLVTRDATTELPPTATVNVQTGDRLIIETPGGGGFG</sequence>
<evidence type="ECO:0000259" key="2">
    <source>
        <dbReference type="Pfam" id="PF01968"/>
    </source>
</evidence>
<dbReference type="InterPro" id="IPR045079">
    <property type="entry name" value="Oxoprolinase-like"/>
</dbReference>
<evidence type="ECO:0000256" key="1">
    <source>
        <dbReference type="ARBA" id="ARBA00010403"/>
    </source>
</evidence>
<dbReference type="GO" id="GO:0016874">
    <property type="term" value="F:ligase activity"/>
    <property type="evidence" value="ECO:0007669"/>
    <property type="project" value="UniProtKB-KW"/>
</dbReference>
<dbReference type="Pfam" id="PF02538">
    <property type="entry name" value="Hydantoinase_B"/>
    <property type="match status" value="1"/>
</dbReference>
<dbReference type="InterPro" id="IPR002821">
    <property type="entry name" value="Hydantoinase_A"/>
</dbReference>
<gene>
    <name evidence="5" type="primary">apc3</name>
    <name evidence="5" type="ORF">Poly51_28680</name>
</gene>
<proteinExistence type="inferred from homology"/>
<dbReference type="OrthoDB" id="9768323at2"/>
<dbReference type="GO" id="GO:0017168">
    <property type="term" value="F:5-oxoprolinase (ATP-hydrolyzing) activity"/>
    <property type="evidence" value="ECO:0007669"/>
    <property type="project" value="TreeGrafter"/>
</dbReference>
<dbReference type="GO" id="GO:0006749">
    <property type="term" value="P:glutathione metabolic process"/>
    <property type="evidence" value="ECO:0007669"/>
    <property type="project" value="TreeGrafter"/>
</dbReference>
<evidence type="ECO:0000313" key="6">
    <source>
        <dbReference type="Proteomes" id="UP000318288"/>
    </source>
</evidence>
<feature type="domain" description="Hydantoinase B/oxoprolinase" evidence="3">
    <location>
        <begin position="748"/>
        <end position="1258"/>
    </location>
</feature>
<reference evidence="5 6" key="1">
    <citation type="submission" date="2019-02" db="EMBL/GenBank/DDBJ databases">
        <title>Deep-cultivation of Planctomycetes and their phenomic and genomic characterization uncovers novel biology.</title>
        <authorList>
            <person name="Wiegand S."/>
            <person name="Jogler M."/>
            <person name="Boedeker C."/>
            <person name="Pinto D."/>
            <person name="Vollmers J."/>
            <person name="Rivas-Marin E."/>
            <person name="Kohn T."/>
            <person name="Peeters S.H."/>
            <person name="Heuer A."/>
            <person name="Rast P."/>
            <person name="Oberbeckmann S."/>
            <person name="Bunk B."/>
            <person name="Jeske O."/>
            <person name="Meyerdierks A."/>
            <person name="Storesund J.E."/>
            <person name="Kallscheuer N."/>
            <person name="Luecker S."/>
            <person name="Lage O.M."/>
            <person name="Pohl T."/>
            <person name="Merkel B.J."/>
            <person name="Hornburger P."/>
            <person name="Mueller R.-W."/>
            <person name="Bruemmer F."/>
            <person name="Labrenz M."/>
            <person name="Spormann A.M."/>
            <person name="Op Den Camp H."/>
            <person name="Overmann J."/>
            <person name="Amann R."/>
            <person name="Jetten M.S.M."/>
            <person name="Mascher T."/>
            <person name="Medema M.H."/>
            <person name="Devos D.P."/>
            <person name="Kaster A.-K."/>
            <person name="Ovreas L."/>
            <person name="Rohde M."/>
            <person name="Galperin M.Y."/>
            <person name="Jogler C."/>
        </authorList>
    </citation>
    <scope>NUCLEOTIDE SEQUENCE [LARGE SCALE GENOMIC DNA]</scope>
    <source>
        <strain evidence="5 6">Poly51</strain>
    </source>
</reference>
<organism evidence="5 6">
    <name type="scientific">Rubripirellula tenax</name>
    <dbReference type="NCBI Taxonomy" id="2528015"/>
    <lineage>
        <taxon>Bacteria</taxon>
        <taxon>Pseudomonadati</taxon>
        <taxon>Planctomycetota</taxon>
        <taxon>Planctomycetia</taxon>
        <taxon>Pirellulales</taxon>
        <taxon>Pirellulaceae</taxon>
        <taxon>Rubripirellula</taxon>
    </lineage>
</organism>
<name>A0A5C6FBH1_9BACT</name>
<keyword evidence="6" id="KW-1185">Reference proteome</keyword>
<dbReference type="EC" id="6.4.1.8" evidence="5"/>
<feature type="domain" description="Hydantoinase/oxoprolinase N-terminal" evidence="4">
    <location>
        <begin position="135"/>
        <end position="253"/>
    </location>
</feature>
<comment type="caution">
    <text evidence="5">The sequence shown here is derived from an EMBL/GenBank/DDBJ whole genome shotgun (WGS) entry which is preliminary data.</text>
</comment>
<evidence type="ECO:0000313" key="5">
    <source>
        <dbReference type="EMBL" id="TWU56949.1"/>
    </source>
</evidence>
<evidence type="ECO:0000259" key="4">
    <source>
        <dbReference type="Pfam" id="PF05378"/>
    </source>
</evidence>
<protein>
    <submittedName>
        <fullName evidence="5">Acetophenone carboxylase gamma subunit</fullName>
        <ecNumber evidence="5">6.4.1.8</ecNumber>
    </submittedName>
</protein>
<dbReference type="Pfam" id="PF01968">
    <property type="entry name" value="Hydantoinase_A"/>
    <property type="match status" value="1"/>
</dbReference>
<dbReference type="Pfam" id="PF05378">
    <property type="entry name" value="Hydant_A_N"/>
    <property type="match status" value="1"/>
</dbReference>
<accession>A0A5C6FBH1</accession>
<feature type="domain" description="Hydantoinase A/oxoprolinase" evidence="2">
    <location>
        <begin position="272"/>
        <end position="550"/>
    </location>
</feature>
<dbReference type="EMBL" id="SJPW01000003">
    <property type="protein sequence ID" value="TWU56949.1"/>
    <property type="molecule type" value="Genomic_DNA"/>
</dbReference>
<dbReference type="RefSeq" id="WP_146458343.1">
    <property type="nucleotide sequence ID" value="NZ_SJPW01000003.1"/>
</dbReference>
<dbReference type="GO" id="GO:0005829">
    <property type="term" value="C:cytosol"/>
    <property type="evidence" value="ECO:0007669"/>
    <property type="project" value="TreeGrafter"/>
</dbReference>
<dbReference type="InterPro" id="IPR008040">
    <property type="entry name" value="Hydant_A_N"/>
</dbReference>
<dbReference type="InterPro" id="IPR003692">
    <property type="entry name" value="Hydantoinase_B"/>
</dbReference>
<dbReference type="Proteomes" id="UP000318288">
    <property type="component" value="Unassembled WGS sequence"/>
</dbReference>
<dbReference type="PANTHER" id="PTHR11365">
    <property type="entry name" value="5-OXOPROLINASE RELATED"/>
    <property type="match status" value="1"/>
</dbReference>